<organism evidence="3 4">
    <name type="scientific">Theileria parva</name>
    <name type="common">East coast fever infection agent</name>
    <dbReference type="NCBI Taxonomy" id="5875"/>
    <lineage>
        <taxon>Eukaryota</taxon>
        <taxon>Sar</taxon>
        <taxon>Alveolata</taxon>
        <taxon>Apicomplexa</taxon>
        <taxon>Aconoidasida</taxon>
        <taxon>Piroplasmida</taxon>
        <taxon>Theileriidae</taxon>
        <taxon>Theileria</taxon>
    </lineage>
</organism>
<dbReference type="Pfam" id="PF00995">
    <property type="entry name" value="Sec1"/>
    <property type="match status" value="1"/>
</dbReference>
<protein>
    <submittedName>
        <fullName evidence="3">Vesicle transport protein, putative</fullName>
    </submittedName>
</protein>
<dbReference type="VEuPathDB" id="PiroplasmaDB:TpMuguga_04g00639"/>
<dbReference type="Proteomes" id="UP000001949">
    <property type="component" value="Unassembled WGS sequence"/>
</dbReference>
<evidence type="ECO:0000313" key="4">
    <source>
        <dbReference type="Proteomes" id="UP000001949"/>
    </source>
</evidence>
<sequence>MFLLEQVSLDSKNNFYRTFIDIIASISKYEDYKSFRQSAGPVKSENPTNSNENAPPNSSNEFNLINGDKNHDDAITTRIIKNNISLVCSYDVYDLLNVLFNDSVLELGFLNFNRIENVIARQSKGIVEDYNVSKVNEVFVIRPTFRDSQKLASLLQTRHTNVIRVVCLPEICEMYPEVLSHLLGKNFTVCKYGSNTPYTTNLVELYQCSIHMVPVDGILSMFMSNCFTDFYLNGDPSTAWFFAKALDYLQRRHLGGSILNITGVGTLSKYVVELLLKNRRDIAPNMIVEGMDKIQNEKCFIPIKLLQNYHDSMLTDINNFNIIYESKKTNKLKDLDSRILLTNSPSFKSSIIIDRKVDLITPMCTNFTYEGLLDSVFGLNCNMLNVDSQALDGKLVNSLDLIVDFHKNKQLMNFNKKQVSLKSQLYEEIRWLDFSKVGSYLHEKALRVKKGYEGGGMQTIGEMGEFVKKFKSLQQEHVTLSTHVNIMGYLNSFVKSERFQLVQNIEDCILQGSTDGNKDDSKLANFSKLWTKKSGDPFIAQILDLIFWNIDESTIFRLLILLSQTMDGLKQSDFDTIKKAIIYQYGFQYLKTIQNFTKSGLIKINNVVESSRWQKIYGKFNLLVDSELSKTDCSGIFGGYAPLSIRIVQLLSVSNDSAPLSTEFGLLNCQIVSTKQKPITSSSHCNINTPSTNSRKSSLNESQPNEYIDDPIEHCLICYIGGITIGEVASVSLINSFNKSSFVVLATDIVNSIKLTNM</sequence>
<evidence type="ECO:0000256" key="1">
    <source>
        <dbReference type="ARBA" id="ARBA00009884"/>
    </source>
</evidence>
<feature type="region of interest" description="Disordered" evidence="2">
    <location>
        <begin position="38"/>
        <end position="65"/>
    </location>
</feature>
<evidence type="ECO:0000256" key="2">
    <source>
        <dbReference type="SAM" id="MobiDB-lite"/>
    </source>
</evidence>
<dbReference type="OMA" id="MQTIGEM"/>
<dbReference type="GeneID" id="3501303"/>
<dbReference type="KEGG" id="tpv:TP04_0639"/>
<reference evidence="3 4" key="1">
    <citation type="journal article" date="2005" name="Science">
        <title>Genome sequence of Theileria parva, a bovine pathogen that transforms lymphocytes.</title>
        <authorList>
            <person name="Gardner M.J."/>
            <person name="Bishop R."/>
            <person name="Shah T."/>
            <person name="de Villiers E.P."/>
            <person name="Carlton J.M."/>
            <person name="Hall N."/>
            <person name="Ren Q."/>
            <person name="Paulsen I.T."/>
            <person name="Pain A."/>
            <person name="Berriman M."/>
            <person name="Wilson R.J.M."/>
            <person name="Sato S."/>
            <person name="Ralph S.A."/>
            <person name="Mann D.J."/>
            <person name="Xiong Z."/>
            <person name="Shallom S.J."/>
            <person name="Weidman J."/>
            <person name="Jiang L."/>
            <person name="Lynn J."/>
            <person name="Weaver B."/>
            <person name="Shoaibi A."/>
            <person name="Domingo A.R."/>
            <person name="Wasawo D."/>
            <person name="Crabtree J."/>
            <person name="Wortman J.R."/>
            <person name="Haas B."/>
            <person name="Angiuoli S.V."/>
            <person name="Creasy T.H."/>
            <person name="Lu C."/>
            <person name="Suh B."/>
            <person name="Silva J.C."/>
            <person name="Utterback T.R."/>
            <person name="Feldblyum T.V."/>
            <person name="Pertea M."/>
            <person name="Allen J."/>
            <person name="Nierman W.C."/>
            <person name="Taracha E.L.N."/>
            <person name="Salzberg S.L."/>
            <person name="White O.R."/>
            <person name="Fitzhugh H.A."/>
            <person name="Morzaria S."/>
            <person name="Venter J.C."/>
            <person name="Fraser C.M."/>
            <person name="Nene V."/>
        </authorList>
    </citation>
    <scope>NUCLEOTIDE SEQUENCE [LARGE SCALE GENOMIC DNA]</scope>
    <source>
        <strain evidence="3 4">Muguga</strain>
    </source>
</reference>
<comment type="similarity">
    <text evidence="1">Belongs to the STXBP/unc-18/SEC1 family.</text>
</comment>
<dbReference type="InterPro" id="IPR001619">
    <property type="entry name" value="Sec1-like"/>
</dbReference>
<dbReference type="SUPFAM" id="SSF56815">
    <property type="entry name" value="Sec1/munc18-like (SM) proteins"/>
    <property type="match status" value="1"/>
</dbReference>
<gene>
    <name evidence="3" type="ordered locus">TP04_0639</name>
</gene>
<dbReference type="PANTHER" id="PTHR11679">
    <property type="entry name" value="VESICLE PROTEIN SORTING-ASSOCIATED"/>
    <property type="match status" value="1"/>
</dbReference>
<dbReference type="AlphaFoldDB" id="Q4N1U1"/>
<dbReference type="GO" id="GO:0016192">
    <property type="term" value="P:vesicle-mediated transport"/>
    <property type="evidence" value="ECO:0007669"/>
    <property type="project" value="InterPro"/>
</dbReference>
<dbReference type="InParanoid" id="Q4N1U1"/>
<dbReference type="InterPro" id="IPR043155">
    <property type="entry name" value="VPS33_dom3b"/>
</dbReference>
<dbReference type="InterPro" id="IPR036045">
    <property type="entry name" value="Sec1-like_sf"/>
</dbReference>
<dbReference type="eggNOG" id="KOG1302">
    <property type="taxonomic scope" value="Eukaryota"/>
</dbReference>
<feature type="compositionally biased region" description="Low complexity" evidence="2">
    <location>
        <begin position="44"/>
        <end position="63"/>
    </location>
</feature>
<dbReference type="Gene3D" id="1.25.40.850">
    <property type="match status" value="1"/>
</dbReference>
<dbReference type="Gene3D" id="3.40.50.1910">
    <property type="match status" value="2"/>
</dbReference>
<dbReference type="InterPro" id="IPR027482">
    <property type="entry name" value="Sec1-like_dom2"/>
</dbReference>
<comment type="caution">
    <text evidence="3">The sequence shown here is derived from an EMBL/GenBank/DDBJ whole genome shotgun (WGS) entry which is preliminary data.</text>
</comment>
<name>Q4N1U1_THEPA</name>
<dbReference type="STRING" id="5875.Q4N1U1"/>
<dbReference type="EMBL" id="AAGK01000004">
    <property type="protein sequence ID" value="EAN31991.1"/>
    <property type="molecule type" value="Genomic_DNA"/>
</dbReference>
<proteinExistence type="inferred from homology"/>
<feature type="region of interest" description="Disordered" evidence="2">
    <location>
        <begin position="680"/>
        <end position="703"/>
    </location>
</feature>
<keyword evidence="4" id="KW-1185">Reference proteome</keyword>
<evidence type="ECO:0000313" key="3">
    <source>
        <dbReference type="EMBL" id="EAN31991.1"/>
    </source>
</evidence>
<accession>Q4N1U1</accession>